<dbReference type="Proteomes" id="UP000000311">
    <property type="component" value="Unassembled WGS sequence"/>
</dbReference>
<name>E2ADX1_CAMFO</name>
<feature type="non-terminal residue" evidence="1">
    <location>
        <position position="109"/>
    </location>
</feature>
<dbReference type="OrthoDB" id="6617263at2759"/>
<sequence length="109" mass="12531">IMKLSNPPVPPEQVAKLCEGDYLSIALRALTNVSRRSCLPKVLLFAHKLYDMRVGARKHGVRLMYQIAPITELTVFLKQMWNIESHHSIREVIFNMVQKLFCAEPNPDN</sequence>
<organism evidence="2">
    <name type="scientific">Camponotus floridanus</name>
    <name type="common">Florida carpenter ant</name>
    <dbReference type="NCBI Taxonomy" id="104421"/>
    <lineage>
        <taxon>Eukaryota</taxon>
        <taxon>Metazoa</taxon>
        <taxon>Ecdysozoa</taxon>
        <taxon>Arthropoda</taxon>
        <taxon>Hexapoda</taxon>
        <taxon>Insecta</taxon>
        <taxon>Pterygota</taxon>
        <taxon>Neoptera</taxon>
        <taxon>Endopterygota</taxon>
        <taxon>Hymenoptera</taxon>
        <taxon>Apocrita</taxon>
        <taxon>Aculeata</taxon>
        <taxon>Formicoidea</taxon>
        <taxon>Formicidae</taxon>
        <taxon>Formicinae</taxon>
        <taxon>Camponotus</taxon>
    </lineage>
</organism>
<evidence type="ECO:0000313" key="1">
    <source>
        <dbReference type="EMBL" id="EFN68483.1"/>
    </source>
</evidence>
<accession>E2ADX1</accession>
<dbReference type="AlphaFoldDB" id="E2ADX1"/>
<proteinExistence type="predicted"/>
<protein>
    <submittedName>
        <fullName evidence="1">Uncharacterized protein</fullName>
    </submittedName>
</protein>
<dbReference type="EMBL" id="GL438820">
    <property type="protein sequence ID" value="EFN68483.1"/>
    <property type="molecule type" value="Genomic_DNA"/>
</dbReference>
<evidence type="ECO:0000313" key="2">
    <source>
        <dbReference type="Proteomes" id="UP000000311"/>
    </source>
</evidence>
<reference evidence="1 2" key="1">
    <citation type="journal article" date="2010" name="Science">
        <title>Genomic comparison of the ants Camponotus floridanus and Harpegnathos saltator.</title>
        <authorList>
            <person name="Bonasio R."/>
            <person name="Zhang G."/>
            <person name="Ye C."/>
            <person name="Mutti N.S."/>
            <person name="Fang X."/>
            <person name="Qin N."/>
            <person name="Donahue G."/>
            <person name="Yang P."/>
            <person name="Li Q."/>
            <person name="Li C."/>
            <person name="Zhang P."/>
            <person name="Huang Z."/>
            <person name="Berger S.L."/>
            <person name="Reinberg D."/>
            <person name="Wang J."/>
            <person name="Liebig J."/>
        </authorList>
    </citation>
    <scope>NUCLEOTIDE SEQUENCE [LARGE SCALE GENOMIC DNA]</scope>
    <source>
        <strain evidence="2">C129</strain>
    </source>
</reference>
<dbReference type="InParanoid" id="E2ADX1"/>
<feature type="non-terminal residue" evidence="1">
    <location>
        <position position="1"/>
    </location>
</feature>
<keyword evidence="2" id="KW-1185">Reference proteome</keyword>
<gene>
    <name evidence="1" type="ORF">EAG_10457</name>
</gene>